<dbReference type="Proteomes" id="UP000198956">
    <property type="component" value="Unassembled WGS sequence"/>
</dbReference>
<dbReference type="EMBL" id="CP080764">
    <property type="protein sequence ID" value="QYY43115.1"/>
    <property type="molecule type" value="Genomic_DNA"/>
</dbReference>
<dbReference type="GeneID" id="97140137"/>
<protein>
    <submittedName>
        <fullName evidence="2">Uncharacterized protein</fullName>
    </submittedName>
</protein>
<dbReference type="Proteomes" id="UP000826616">
    <property type="component" value="Chromosome"/>
</dbReference>
<organism evidence="2 3">
    <name type="scientific">Aneurinibacillus thermoaerophilus</name>
    <dbReference type="NCBI Taxonomy" id="143495"/>
    <lineage>
        <taxon>Bacteria</taxon>
        <taxon>Bacillati</taxon>
        <taxon>Bacillota</taxon>
        <taxon>Bacilli</taxon>
        <taxon>Bacillales</taxon>
        <taxon>Paenibacillaceae</taxon>
        <taxon>Aneurinibacillus group</taxon>
        <taxon>Aneurinibacillus</taxon>
    </lineage>
</organism>
<evidence type="ECO:0000313" key="2">
    <source>
        <dbReference type="EMBL" id="SDH80152.1"/>
    </source>
</evidence>
<name>A0A1G8FDP8_ANETH</name>
<dbReference type="RefSeq" id="WP_175493683.1">
    <property type="nucleotide sequence ID" value="NZ_CP080764.1"/>
</dbReference>
<evidence type="ECO:0000313" key="1">
    <source>
        <dbReference type="EMBL" id="QYY43115.1"/>
    </source>
</evidence>
<evidence type="ECO:0000313" key="3">
    <source>
        <dbReference type="Proteomes" id="UP000198956"/>
    </source>
</evidence>
<evidence type="ECO:0000313" key="4">
    <source>
        <dbReference type="Proteomes" id="UP000826616"/>
    </source>
</evidence>
<accession>A0A1G8FDP8</accession>
<reference evidence="1 4" key="2">
    <citation type="submission" date="2021-08" db="EMBL/GenBank/DDBJ databases">
        <title>Complete genome sequence of the strain Aneurinibacillus thermoaerophilus CCM 8960.</title>
        <authorList>
            <person name="Musilova J."/>
            <person name="Kourilova X."/>
            <person name="Pernicova I."/>
            <person name="Bezdicek M."/>
            <person name="Lengerova M."/>
            <person name="Obruca S."/>
            <person name="Sedlar K."/>
        </authorList>
    </citation>
    <scope>NUCLEOTIDE SEQUENCE [LARGE SCALE GENOMIC DNA]</scope>
    <source>
        <strain evidence="1 4">CCM 8960</strain>
    </source>
</reference>
<dbReference type="EMBL" id="FNDE01000063">
    <property type="protein sequence ID" value="SDH80152.1"/>
    <property type="molecule type" value="Genomic_DNA"/>
</dbReference>
<reference evidence="2 3" key="1">
    <citation type="submission" date="2016-10" db="EMBL/GenBank/DDBJ databases">
        <authorList>
            <person name="de Groot N.N."/>
        </authorList>
    </citation>
    <scope>NUCLEOTIDE SEQUENCE [LARGE SCALE GENOMIC DNA]</scope>
    <source>
        <strain evidence="2 3">L 420-91</strain>
    </source>
</reference>
<keyword evidence="4" id="KW-1185">Reference proteome</keyword>
<sequence length="49" mass="5496">MGNNRDGKAKFEFVGTNNNGEITTYHTQSGKKFWKTINGKNIPVINPVE</sequence>
<proteinExistence type="predicted"/>
<dbReference type="AlphaFoldDB" id="A0A1G8FDP8"/>
<gene>
    <name evidence="1" type="ORF">K3F53_02035</name>
    <name evidence="2" type="ORF">SAMN04489735_10639</name>
</gene>